<dbReference type="Gene3D" id="3.40.710.10">
    <property type="entry name" value="DD-peptidase/beta-lactamase superfamily"/>
    <property type="match status" value="1"/>
</dbReference>
<dbReference type="EMBL" id="JAGSNF010000009">
    <property type="protein sequence ID" value="MBR7743163.1"/>
    <property type="molecule type" value="Genomic_DNA"/>
</dbReference>
<accession>A0A941D8Q8</accession>
<dbReference type="RefSeq" id="WP_211602420.1">
    <property type="nucleotide sequence ID" value="NZ_JAGSNF010000009.1"/>
</dbReference>
<dbReference type="Pfam" id="PF00144">
    <property type="entry name" value="Beta-lactamase"/>
    <property type="match status" value="1"/>
</dbReference>
<sequence>MTPDGDAVLDLPRSSPEAHGVPSEALARLLRRWEDSGLEPHAVVVLRDGHVVAEASWAPYDCDRPGLVYSVSKTVTACAVGFAVAEGRLDLQDRLVDLFPEAASVAGPRAAALTLHDVLAMRTGHREDTLVHRGRGVTTFPQTFLAREPEDEVGSFVYHNGATLLAALAVQRATGERLTDYLRPRLFEPVGITGTSWQSSEGLDIGFSGLHVSTESVARLGELVRCDGLWRGRRVLPEGWVQQMTAVHTDTSAHPESADWQQGYGYQMWRCRHDAVRADGAFGQFSVVVPDARLVLALTSCTDRTQGTLDAVWEELLPALSDEPLPPDPDAAARLAEWLATRSLPVRASSAEPTGDGPWRSEHTPVPDHPRLTAVTVRRGTPGDAADWVLTVDDDGIVEVPCGDGSWAGARQTPYAATGGWSAPDTFEATVAAVETPHALSVRLHAGTVSARWNGVPLGPPVLGLLHAPDADGRTR</sequence>
<gene>
    <name evidence="3" type="ORF">KC207_07650</name>
</gene>
<organism evidence="3 4">
    <name type="scientific">Phycicoccus avicenniae</name>
    <dbReference type="NCBI Taxonomy" id="2828860"/>
    <lineage>
        <taxon>Bacteria</taxon>
        <taxon>Bacillati</taxon>
        <taxon>Actinomycetota</taxon>
        <taxon>Actinomycetes</taxon>
        <taxon>Micrococcales</taxon>
        <taxon>Intrasporangiaceae</taxon>
        <taxon>Phycicoccus</taxon>
    </lineage>
</organism>
<dbReference type="GO" id="GO:0016787">
    <property type="term" value="F:hydrolase activity"/>
    <property type="evidence" value="ECO:0007669"/>
    <property type="project" value="UniProtKB-KW"/>
</dbReference>
<dbReference type="AlphaFoldDB" id="A0A941D8Q8"/>
<dbReference type="PANTHER" id="PTHR43283:SF7">
    <property type="entry name" value="BETA-LACTAMASE-RELATED DOMAIN-CONTAINING PROTEIN"/>
    <property type="match status" value="1"/>
</dbReference>
<protein>
    <submittedName>
        <fullName evidence="3">Serine hydrolase</fullName>
    </submittedName>
</protein>
<evidence type="ECO:0000313" key="4">
    <source>
        <dbReference type="Proteomes" id="UP000677016"/>
    </source>
</evidence>
<feature type="compositionally biased region" description="Basic and acidic residues" evidence="1">
    <location>
        <begin position="359"/>
        <end position="369"/>
    </location>
</feature>
<feature type="region of interest" description="Disordered" evidence="1">
    <location>
        <begin position="346"/>
        <end position="369"/>
    </location>
</feature>
<feature type="region of interest" description="Disordered" evidence="1">
    <location>
        <begin position="1"/>
        <end position="20"/>
    </location>
</feature>
<dbReference type="Proteomes" id="UP000677016">
    <property type="component" value="Unassembled WGS sequence"/>
</dbReference>
<dbReference type="InterPro" id="IPR012338">
    <property type="entry name" value="Beta-lactam/transpept-like"/>
</dbReference>
<dbReference type="InterPro" id="IPR001466">
    <property type="entry name" value="Beta-lactam-related"/>
</dbReference>
<evidence type="ECO:0000313" key="3">
    <source>
        <dbReference type="EMBL" id="MBR7743163.1"/>
    </source>
</evidence>
<feature type="domain" description="Beta-lactamase-related" evidence="2">
    <location>
        <begin position="42"/>
        <end position="304"/>
    </location>
</feature>
<dbReference type="SUPFAM" id="SSF56601">
    <property type="entry name" value="beta-lactamase/transpeptidase-like"/>
    <property type="match status" value="1"/>
</dbReference>
<keyword evidence="4" id="KW-1185">Reference proteome</keyword>
<comment type="caution">
    <text evidence="3">The sequence shown here is derived from an EMBL/GenBank/DDBJ whole genome shotgun (WGS) entry which is preliminary data.</text>
</comment>
<proteinExistence type="predicted"/>
<keyword evidence="3" id="KW-0378">Hydrolase</keyword>
<reference evidence="3" key="1">
    <citation type="submission" date="2021-04" db="EMBL/GenBank/DDBJ databases">
        <title>Phycicoccus avicenniae sp. nov., a novel endophytic actinomycetes isolated from branch of Avicennia mariana.</title>
        <authorList>
            <person name="Tuo L."/>
        </authorList>
    </citation>
    <scope>NUCLEOTIDE SEQUENCE</scope>
    <source>
        <strain evidence="3">BSK3Z-2</strain>
    </source>
</reference>
<evidence type="ECO:0000256" key="1">
    <source>
        <dbReference type="SAM" id="MobiDB-lite"/>
    </source>
</evidence>
<dbReference type="InterPro" id="IPR050789">
    <property type="entry name" value="Diverse_Enzym_Activities"/>
</dbReference>
<dbReference type="PANTHER" id="PTHR43283">
    <property type="entry name" value="BETA-LACTAMASE-RELATED"/>
    <property type="match status" value="1"/>
</dbReference>
<name>A0A941D8Q8_9MICO</name>
<evidence type="ECO:0000259" key="2">
    <source>
        <dbReference type="Pfam" id="PF00144"/>
    </source>
</evidence>